<evidence type="ECO:0000313" key="9">
    <source>
        <dbReference type="EMBL" id="VFJ76186.1"/>
    </source>
</evidence>
<sequence>MIKHMIIAMGWLIGASFSFASGAEDLLAVYRLAQENDKQYREAIEGNRVAREQRPQALAALLPEVRLEISGSETDRDIREGGLYRSEGQAGFTGTDMMLSVAQPIFRRDRWIGLEEAEGRVKHADLALELAQQELMLRAAERYFLALWAEEGLAVARSENEATNRQLQQTQKRFEVGLIAMTDVQEAKARFDLAVVGEIEASAEFENARAALREITGQASLALVPLGEKIPVAPPKPGNPEQWIEIGFGRNLEIAMARQEEEVARTGIRRASAEHLPTLDLVGTHQRAANSADQYGKSDVRTSSLMLQLKLPIYQGGLVMSRTREARHLHAQAVEKLAGARRAVRRKLQETFQGVVIGVSRVNALRQALASTETALEAVRKGFQLGMRTSVDVLDAQRDLFRAKKDYTGARYMYILDTLRLEQAAGTLSEEDLVTVNGWLDKTAS</sequence>
<dbReference type="Pfam" id="PF02321">
    <property type="entry name" value="OEP"/>
    <property type="match status" value="2"/>
</dbReference>
<comment type="subcellular location">
    <subcellularLocation>
        <location evidence="1">Cell outer membrane</location>
    </subcellularLocation>
</comment>
<dbReference type="NCBIfam" id="TIGR01844">
    <property type="entry name" value="type_I_sec_TolC"/>
    <property type="match status" value="1"/>
</dbReference>
<reference evidence="9" key="1">
    <citation type="submission" date="2019-02" db="EMBL/GenBank/DDBJ databases">
        <authorList>
            <person name="Gruber-Vodicka R. H."/>
            <person name="Seah K. B. B."/>
        </authorList>
    </citation>
    <scope>NUCLEOTIDE SEQUENCE</scope>
    <source>
        <strain evidence="9">BECK_BZ131</strain>
    </source>
</reference>
<dbReference type="GO" id="GO:0015562">
    <property type="term" value="F:efflux transmembrane transporter activity"/>
    <property type="evidence" value="ECO:0007669"/>
    <property type="project" value="InterPro"/>
</dbReference>
<dbReference type="GO" id="GO:1990281">
    <property type="term" value="C:efflux pump complex"/>
    <property type="evidence" value="ECO:0007669"/>
    <property type="project" value="TreeGrafter"/>
</dbReference>
<dbReference type="GO" id="GO:0009279">
    <property type="term" value="C:cell outer membrane"/>
    <property type="evidence" value="ECO:0007669"/>
    <property type="project" value="UniProtKB-SubCell"/>
</dbReference>
<evidence type="ECO:0000256" key="7">
    <source>
        <dbReference type="ARBA" id="ARBA00023237"/>
    </source>
</evidence>
<dbReference type="EMBL" id="CAADFE010000100">
    <property type="protein sequence ID" value="VFJ76186.1"/>
    <property type="molecule type" value="Genomic_DNA"/>
</dbReference>
<dbReference type="PANTHER" id="PTHR30026">
    <property type="entry name" value="OUTER MEMBRANE PROTEIN TOLC"/>
    <property type="match status" value="1"/>
</dbReference>
<keyword evidence="4" id="KW-1134">Transmembrane beta strand</keyword>
<comment type="similarity">
    <text evidence="2">Belongs to the outer membrane factor (OMF) (TC 1.B.17) family.</text>
</comment>
<keyword evidence="3" id="KW-0813">Transport</keyword>
<evidence type="ECO:0000256" key="1">
    <source>
        <dbReference type="ARBA" id="ARBA00004442"/>
    </source>
</evidence>
<keyword evidence="6" id="KW-0472">Membrane</keyword>
<evidence type="ECO:0000256" key="3">
    <source>
        <dbReference type="ARBA" id="ARBA00022448"/>
    </source>
</evidence>
<dbReference type="InterPro" id="IPR003423">
    <property type="entry name" value="OMP_efflux"/>
</dbReference>
<protein>
    <submittedName>
        <fullName evidence="9">Outer membrane protein</fullName>
    </submittedName>
</protein>
<accession>A0A450U1H1</accession>
<dbReference type="GO" id="GO:0015288">
    <property type="term" value="F:porin activity"/>
    <property type="evidence" value="ECO:0007669"/>
    <property type="project" value="TreeGrafter"/>
</dbReference>
<dbReference type="InterPro" id="IPR010130">
    <property type="entry name" value="T1SS_OMP_TolC"/>
</dbReference>
<dbReference type="PANTHER" id="PTHR30026:SF20">
    <property type="entry name" value="OUTER MEMBRANE PROTEIN TOLC"/>
    <property type="match status" value="1"/>
</dbReference>
<dbReference type="SUPFAM" id="SSF56954">
    <property type="entry name" value="Outer membrane efflux proteins (OEP)"/>
    <property type="match status" value="1"/>
</dbReference>
<name>A0A450U1H1_9GAMM</name>
<keyword evidence="8" id="KW-0175">Coiled coil</keyword>
<evidence type="ECO:0000256" key="4">
    <source>
        <dbReference type="ARBA" id="ARBA00022452"/>
    </source>
</evidence>
<evidence type="ECO:0000256" key="5">
    <source>
        <dbReference type="ARBA" id="ARBA00022692"/>
    </source>
</evidence>
<evidence type="ECO:0000256" key="2">
    <source>
        <dbReference type="ARBA" id="ARBA00007613"/>
    </source>
</evidence>
<gene>
    <name evidence="9" type="ORF">BECKFW1821C_GA0114237_110011</name>
</gene>
<dbReference type="AlphaFoldDB" id="A0A450U1H1"/>
<evidence type="ECO:0000256" key="8">
    <source>
        <dbReference type="SAM" id="Coils"/>
    </source>
</evidence>
<keyword evidence="5" id="KW-0812">Transmembrane</keyword>
<proteinExistence type="inferred from homology"/>
<feature type="coiled-coil region" evidence="8">
    <location>
        <begin position="114"/>
        <end position="173"/>
    </location>
</feature>
<dbReference type="Gene3D" id="1.20.1600.10">
    <property type="entry name" value="Outer membrane efflux proteins (OEP)"/>
    <property type="match status" value="1"/>
</dbReference>
<evidence type="ECO:0000256" key="6">
    <source>
        <dbReference type="ARBA" id="ARBA00023136"/>
    </source>
</evidence>
<organism evidence="9">
    <name type="scientific">Candidatus Kentrum sp. FW</name>
    <dbReference type="NCBI Taxonomy" id="2126338"/>
    <lineage>
        <taxon>Bacteria</taxon>
        <taxon>Pseudomonadati</taxon>
        <taxon>Pseudomonadota</taxon>
        <taxon>Gammaproteobacteria</taxon>
        <taxon>Candidatus Kentrum</taxon>
    </lineage>
</organism>
<keyword evidence="7" id="KW-0998">Cell outer membrane</keyword>
<dbReference type="InterPro" id="IPR051906">
    <property type="entry name" value="TolC-like"/>
</dbReference>